<evidence type="ECO:0000313" key="3">
    <source>
        <dbReference type="Proteomes" id="UP001597419"/>
    </source>
</evidence>
<dbReference type="InterPro" id="IPR019197">
    <property type="entry name" value="Biotin-prot_ligase_N"/>
</dbReference>
<dbReference type="Proteomes" id="UP001597419">
    <property type="component" value="Unassembled WGS sequence"/>
</dbReference>
<dbReference type="EMBL" id="JBHUKU010000007">
    <property type="protein sequence ID" value="MFD2459984.1"/>
    <property type="molecule type" value="Genomic_DNA"/>
</dbReference>
<sequence>MRRRTLLIGAGAAVVAGGLGWAGATAFAPADRPLALVYRGPAACDGCAEAVAALLRATTTPLRVEYCGPDEATSLTAASLGKAVLYAQPGGGTLDDGWRQMRRYAEDIRGWVSAGGRYVGFCLGGYLAGATPGFGLLPGDTDQYIASRAASVRTTKDTVVTVSWRGRDRTLYFQDGPEFRLRPGSGANVLATYDTGAPAAVVVAYGKGRVGVVGPHPEADAGWYRSARLAMPDGGQDDLGRDLVETTLA</sequence>
<protein>
    <submittedName>
        <fullName evidence="2">BPL-N domain-containing protein</fullName>
    </submittedName>
</protein>
<evidence type="ECO:0000313" key="2">
    <source>
        <dbReference type="EMBL" id="MFD2459984.1"/>
    </source>
</evidence>
<organism evidence="2 3">
    <name type="scientific">Amycolatopsis samaneae</name>
    <dbReference type="NCBI Taxonomy" id="664691"/>
    <lineage>
        <taxon>Bacteria</taxon>
        <taxon>Bacillati</taxon>
        <taxon>Actinomycetota</taxon>
        <taxon>Actinomycetes</taxon>
        <taxon>Pseudonocardiales</taxon>
        <taxon>Pseudonocardiaceae</taxon>
        <taxon>Amycolatopsis</taxon>
    </lineage>
</organism>
<dbReference type="SUPFAM" id="SSF52317">
    <property type="entry name" value="Class I glutamine amidotransferase-like"/>
    <property type="match status" value="1"/>
</dbReference>
<accession>A0ABW5GH90</accession>
<dbReference type="InterPro" id="IPR029062">
    <property type="entry name" value="Class_I_gatase-like"/>
</dbReference>
<dbReference type="Gene3D" id="3.40.50.880">
    <property type="match status" value="1"/>
</dbReference>
<dbReference type="RefSeq" id="WP_345402590.1">
    <property type="nucleotide sequence ID" value="NZ_BAABHG010000014.1"/>
</dbReference>
<proteinExistence type="predicted"/>
<gene>
    <name evidence="2" type="ORF">ACFSYJ_15335</name>
</gene>
<reference evidence="3" key="1">
    <citation type="journal article" date="2019" name="Int. J. Syst. Evol. Microbiol.">
        <title>The Global Catalogue of Microorganisms (GCM) 10K type strain sequencing project: providing services to taxonomists for standard genome sequencing and annotation.</title>
        <authorList>
            <consortium name="The Broad Institute Genomics Platform"/>
            <consortium name="The Broad Institute Genome Sequencing Center for Infectious Disease"/>
            <person name="Wu L."/>
            <person name="Ma J."/>
        </authorList>
    </citation>
    <scope>NUCLEOTIDE SEQUENCE [LARGE SCALE GENOMIC DNA]</scope>
    <source>
        <strain evidence="3">CGMCC 4.7643</strain>
    </source>
</reference>
<dbReference type="PROSITE" id="PS51318">
    <property type="entry name" value="TAT"/>
    <property type="match status" value="1"/>
</dbReference>
<dbReference type="InterPro" id="IPR006311">
    <property type="entry name" value="TAT_signal"/>
</dbReference>
<evidence type="ECO:0000259" key="1">
    <source>
        <dbReference type="Pfam" id="PF09825"/>
    </source>
</evidence>
<name>A0ABW5GH90_9PSEU</name>
<feature type="domain" description="Biotin-protein ligase N-terminal" evidence="1">
    <location>
        <begin position="36"/>
        <end position="131"/>
    </location>
</feature>
<keyword evidence="3" id="KW-1185">Reference proteome</keyword>
<comment type="caution">
    <text evidence="2">The sequence shown here is derived from an EMBL/GenBank/DDBJ whole genome shotgun (WGS) entry which is preliminary data.</text>
</comment>
<dbReference type="Pfam" id="PF09825">
    <property type="entry name" value="BPL_N"/>
    <property type="match status" value="1"/>
</dbReference>